<dbReference type="AlphaFoldDB" id="A0A0D8XEZ3"/>
<dbReference type="SUPFAM" id="SSF50156">
    <property type="entry name" value="PDZ domain-like"/>
    <property type="match status" value="1"/>
</dbReference>
<evidence type="ECO:0000259" key="1">
    <source>
        <dbReference type="PROSITE" id="PS50106"/>
    </source>
</evidence>
<reference evidence="4" key="2">
    <citation type="journal article" date="2016" name="Sci. Rep.">
        <title>Dictyocaulus viviparus genome, variome and transcriptome elucidate lungworm biology and support future intervention.</title>
        <authorList>
            <person name="McNulty S.N."/>
            <person name="Strube C."/>
            <person name="Rosa B.A."/>
            <person name="Martin J.C."/>
            <person name="Tyagi R."/>
            <person name="Choi Y.J."/>
            <person name="Wang Q."/>
            <person name="Hallsworth Pepin K."/>
            <person name="Zhang X."/>
            <person name="Ozersky P."/>
            <person name="Wilson R.K."/>
            <person name="Sternberg P.W."/>
            <person name="Gasser R.B."/>
            <person name="Mitreva M."/>
        </authorList>
    </citation>
    <scope>NUCLEOTIDE SEQUENCE [LARGE SCALE GENOMIC DNA]</scope>
    <source>
        <strain evidence="4">HannoverDv2000</strain>
    </source>
</reference>
<dbReference type="InterPro" id="IPR037833">
    <property type="entry name" value="SNX27_PX"/>
</dbReference>
<dbReference type="STRING" id="29172.A0A0D8XEZ3"/>
<dbReference type="PROSITE" id="PS50106">
    <property type="entry name" value="PDZ"/>
    <property type="match status" value="1"/>
</dbReference>
<accession>A0A0D8XEZ3</accession>
<protein>
    <submittedName>
        <fullName evidence="3">PX domain protein</fullName>
    </submittedName>
</protein>
<dbReference type="InterPro" id="IPR001683">
    <property type="entry name" value="PX_dom"/>
</dbReference>
<dbReference type="Proteomes" id="UP000053766">
    <property type="component" value="Unassembled WGS sequence"/>
</dbReference>
<dbReference type="InterPro" id="IPR036034">
    <property type="entry name" value="PDZ_sf"/>
</dbReference>
<reference evidence="3 4" key="1">
    <citation type="submission" date="2013-11" db="EMBL/GenBank/DDBJ databases">
        <title>Draft genome of the bovine lungworm Dictyocaulus viviparus.</title>
        <authorList>
            <person name="Mitreva M."/>
        </authorList>
    </citation>
    <scope>NUCLEOTIDE SEQUENCE [LARGE SCALE GENOMIC DNA]</scope>
    <source>
        <strain evidence="3 4">HannoverDv2000</strain>
    </source>
</reference>
<dbReference type="InterPro" id="IPR036871">
    <property type="entry name" value="PX_dom_sf"/>
</dbReference>
<dbReference type="GO" id="GO:0006886">
    <property type="term" value="P:intracellular protein transport"/>
    <property type="evidence" value="ECO:0007669"/>
    <property type="project" value="TreeGrafter"/>
</dbReference>
<dbReference type="Gene3D" id="1.20.80.60">
    <property type="match status" value="1"/>
</dbReference>
<dbReference type="SUPFAM" id="SSF64268">
    <property type="entry name" value="PX domain"/>
    <property type="match status" value="1"/>
</dbReference>
<dbReference type="GO" id="GO:0005769">
    <property type="term" value="C:early endosome"/>
    <property type="evidence" value="ECO:0007669"/>
    <property type="project" value="TreeGrafter"/>
</dbReference>
<dbReference type="Pfam" id="PF00787">
    <property type="entry name" value="PX"/>
    <property type="match status" value="1"/>
</dbReference>
<dbReference type="SMART" id="SM00312">
    <property type="entry name" value="PX"/>
    <property type="match status" value="1"/>
</dbReference>
<dbReference type="PANTHER" id="PTHR12431">
    <property type="entry name" value="SORTING NEXIN 17 AND 27"/>
    <property type="match status" value="1"/>
</dbReference>
<dbReference type="GO" id="GO:0032456">
    <property type="term" value="P:endocytic recycling"/>
    <property type="evidence" value="ECO:0007669"/>
    <property type="project" value="TreeGrafter"/>
</dbReference>
<dbReference type="OrthoDB" id="10036828at2759"/>
<gene>
    <name evidence="3" type="ORF">DICVIV_11704</name>
</gene>
<evidence type="ECO:0000259" key="2">
    <source>
        <dbReference type="PROSITE" id="PS50195"/>
    </source>
</evidence>
<evidence type="ECO:0000313" key="4">
    <source>
        <dbReference type="Proteomes" id="UP000053766"/>
    </source>
</evidence>
<sequence>MHIGIGRSFFSGFGFNVKGQVSEGGQLRSLNGQLYAPLQHVSAVLPGGAAERANLKRGDRILQVNGVNVEGATHRHVVDLIKHGGDRLTMIVISIDDSEIDRFEFGEESVISYQHDYTESRSLPVTIPNYHTINDGVEKFVVFNLYMAGRHLGSRRYSEFVELHQLLRREFVDFSFPKLPGKWPFSLSEQQLDARRRGLEVFLERVCSVKVIADSDIMQDFLMECDPSCEVEVRVLLPNGGNVCVSIRRNSSTSFLYALVARKLNMSRDMALSCAIFETMEQSFVCTNMLHRLSIYGEELEKVTRWRIPTPTVYSKLLVCVNVMLSPEKMDRERQLCQKDPHFQKFIFHQAVADFNEGRLKTSQKMYQLKGMQNEQNAEEFLELARAMSGYNEVVFPPCCCPTRKASEVIMVVRFTSLLLTANPPNPEVQIDFDWTDIVEYDVVDGGRAFQFVFKREGKRAKPIKLFSNYAEYMVECFTQVLFERQVSSNWKVELNKESTDADFVKHADHHNEVE</sequence>
<feature type="domain" description="PX" evidence="2">
    <location>
        <begin position="91"/>
        <end position="229"/>
    </location>
</feature>
<dbReference type="PANTHER" id="PTHR12431:SF19">
    <property type="entry name" value="SORTING NEXIN-27"/>
    <property type="match status" value="1"/>
</dbReference>
<feature type="domain" description="PDZ" evidence="1">
    <location>
        <begin position="2"/>
        <end position="96"/>
    </location>
</feature>
<dbReference type="Gene3D" id="2.30.42.10">
    <property type="match status" value="1"/>
</dbReference>
<dbReference type="InterPro" id="IPR001478">
    <property type="entry name" value="PDZ"/>
</dbReference>
<proteinExistence type="predicted"/>
<dbReference type="PROSITE" id="PS50195">
    <property type="entry name" value="PX"/>
    <property type="match status" value="1"/>
</dbReference>
<organism evidence="3 4">
    <name type="scientific">Dictyocaulus viviparus</name>
    <name type="common">Bovine lungworm</name>
    <dbReference type="NCBI Taxonomy" id="29172"/>
    <lineage>
        <taxon>Eukaryota</taxon>
        <taxon>Metazoa</taxon>
        <taxon>Ecdysozoa</taxon>
        <taxon>Nematoda</taxon>
        <taxon>Chromadorea</taxon>
        <taxon>Rhabditida</taxon>
        <taxon>Rhabditina</taxon>
        <taxon>Rhabditomorpha</taxon>
        <taxon>Strongyloidea</taxon>
        <taxon>Metastrongylidae</taxon>
        <taxon>Dictyocaulus</taxon>
    </lineage>
</organism>
<dbReference type="Gene3D" id="3.10.20.90">
    <property type="entry name" value="Phosphatidylinositol 3-kinase Catalytic Subunit, Chain A, domain 1"/>
    <property type="match status" value="1"/>
</dbReference>
<dbReference type="CDD" id="cd06886">
    <property type="entry name" value="PX_SNX27"/>
    <property type="match status" value="1"/>
</dbReference>
<dbReference type="EMBL" id="KN716681">
    <property type="protein sequence ID" value="KJH42307.1"/>
    <property type="molecule type" value="Genomic_DNA"/>
</dbReference>
<dbReference type="FunFam" id="3.30.1520.10:FF:000003">
    <property type="entry name" value="sorting nexin-27 isoform X2"/>
    <property type="match status" value="1"/>
</dbReference>
<dbReference type="GO" id="GO:0032266">
    <property type="term" value="F:phosphatidylinositol-3-phosphate binding"/>
    <property type="evidence" value="ECO:0007669"/>
    <property type="project" value="InterPro"/>
</dbReference>
<dbReference type="SMART" id="SM00228">
    <property type="entry name" value="PDZ"/>
    <property type="match status" value="1"/>
</dbReference>
<dbReference type="Gene3D" id="3.30.1520.10">
    <property type="entry name" value="Phox-like domain"/>
    <property type="match status" value="1"/>
</dbReference>
<evidence type="ECO:0000313" key="3">
    <source>
        <dbReference type="EMBL" id="KJH42307.1"/>
    </source>
</evidence>
<dbReference type="Pfam" id="PF00595">
    <property type="entry name" value="PDZ"/>
    <property type="match status" value="1"/>
</dbReference>
<keyword evidence="4" id="KW-1185">Reference proteome</keyword>
<name>A0A0D8XEZ3_DICVI</name>